<dbReference type="STRING" id="1121326.CLMAG_39420"/>
<dbReference type="AlphaFoldDB" id="A0A162SBS6"/>
<accession>A0A162SBS6</accession>
<keyword evidence="2" id="KW-1185">Reference proteome</keyword>
<reference evidence="1 2" key="1">
    <citation type="submission" date="2016-04" db="EMBL/GenBank/DDBJ databases">
        <title>Genome sequence of Clostridium magnum DSM 2767.</title>
        <authorList>
            <person name="Poehlein A."/>
            <person name="Uhlig R."/>
            <person name="Fischer R."/>
            <person name="Bahl H."/>
            <person name="Daniel R."/>
        </authorList>
    </citation>
    <scope>NUCLEOTIDE SEQUENCE [LARGE SCALE GENOMIC DNA]</scope>
    <source>
        <strain evidence="1 2">DSM 2767</strain>
    </source>
</reference>
<evidence type="ECO:0000313" key="1">
    <source>
        <dbReference type="EMBL" id="KZL91031.1"/>
    </source>
</evidence>
<dbReference type="Proteomes" id="UP000076603">
    <property type="component" value="Unassembled WGS sequence"/>
</dbReference>
<gene>
    <name evidence="1" type="ORF">CLMAG_39420</name>
</gene>
<comment type="caution">
    <text evidence="1">The sequence shown here is derived from an EMBL/GenBank/DDBJ whole genome shotgun (WGS) entry which is preliminary data.</text>
</comment>
<proteinExistence type="predicted"/>
<sequence>MIQVLENKKVFINNGPIQMVVDISVKGKKIPEIGLEVSKYVISEFDKLAKHVPYIKANKPLKVMKDIPSIILEKMINAVTRSGDETLTPFAAVAGSFSDFALEKALELGATRVIINNGGDIALKDITGALIKVGIPLNNTELVLNITGESNIQGICTSGIGGRSFTKGIATAAVSLGETAAIADACATYLGNETNVEADSIMRCFAEEIDSETDIPGHLVTIKVGNLTKRDIYKSLLKGIEKAEKLYNEHIIQGAILCVKDKIVMLPDNIEVLK</sequence>
<organism evidence="1 2">
    <name type="scientific">Clostridium magnum DSM 2767</name>
    <dbReference type="NCBI Taxonomy" id="1121326"/>
    <lineage>
        <taxon>Bacteria</taxon>
        <taxon>Bacillati</taxon>
        <taxon>Bacillota</taxon>
        <taxon>Clostridia</taxon>
        <taxon>Eubacteriales</taxon>
        <taxon>Clostridiaceae</taxon>
        <taxon>Clostridium</taxon>
    </lineage>
</organism>
<protein>
    <submittedName>
        <fullName evidence="1">Uncharacterized protein</fullName>
    </submittedName>
</protein>
<dbReference type="InterPro" id="IPR003374">
    <property type="entry name" value="ApbE-like_sf"/>
</dbReference>
<dbReference type="OrthoDB" id="9814719at2"/>
<name>A0A162SBS6_9CLOT</name>
<evidence type="ECO:0000313" key="2">
    <source>
        <dbReference type="Proteomes" id="UP000076603"/>
    </source>
</evidence>
<dbReference type="RefSeq" id="WP_066626195.1">
    <property type="nucleotide sequence ID" value="NZ_FQXL01000032.1"/>
</dbReference>
<dbReference type="EMBL" id="LWAE01000004">
    <property type="protein sequence ID" value="KZL91031.1"/>
    <property type="molecule type" value="Genomic_DNA"/>
</dbReference>
<dbReference type="Gene3D" id="3.10.520.10">
    <property type="entry name" value="ApbE-like domains"/>
    <property type="match status" value="1"/>
</dbReference>
<dbReference type="SUPFAM" id="SSF143631">
    <property type="entry name" value="ApbE-like"/>
    <property type="match status" value="1"/>
</dbReference>
<dbReference type="PATRIC" id="fig|1121326.3.peg.3989"/>